<accession>A0A1I6X4F1</accession>
<keyword evidence="3" id="KW-1185">Reference proteome</keyword>
<dbReference type="InterPro" id="IPR043729">
    <property type="entry name" value="DUF5672"/>
</dbReference>
<name>A0A1I6X4F1_9RHOB</name>
<proteinExistence type="predicted"/>
<gene>
    <name evidence="2" type="ORF">SAMN05216236_10149</name>
</gene>
<dbReference type="Proteomes" id="UP000182466">
    <property type="component" value="Unassembled WGS sequence"/>
</dbReference>
<dbReference type="STRING" id="999627.SAMN05216236_10149"/>
<evidence type="ECO:0000259" key="1">
    <source>
        <dbReference type="Pfam" id="PF18922"/>
    </source>
</evidence>
<protein>
    <recommendedName>
        <fullName evidence="1">DUF5672 domain-containing protein</fullName>
    </recommendedName>
</protein>
<reference evidence="2 3" key="1">
    <citation type="submission" date="2016-10" db="EMBL/GenBank/DDBJ databases">
        <authorList>
            <person name="de Groot N.N."/>
        </authorList>
    </citation>
    <scope>NUCLEOTIDE SEQUENCE [LARGE SCALE GENOMIC DNA]</scope>
    <source>
        <strain evidence="2 3">CGMCC 1.10959</strain>
    </source>
</reference>
<feature type="domain" description="DUF5672" evidence="1">
    <location>
        <begin position="63"/>
        <end position="253"/>
    </location>
</feature>
<organism evidence="2 3">
    <name type="scientific">Sedimentitalea nanhaiensis</name>
    <dbReference type="NCBI Taxonomy" id="999627"/>
    <lineage>
        <taxon>Bacteria</taxon>
        <taxon>Pseudomonadati</taxon>
        <taxon>Pseudomonadota</taxon>
        <taxon>Alphaproteobacteria</taxon>
        <taxon>Rhodobacterales</taxon>
        <taxon>Paracoccaceae</taxon>
        <taxon>Sedimentitalea</taxon>
    </lineage>
</organism>
<dbReference type="OrthoDB" id="9816424at2"/>
<dbReference type="Pfam" id="PF18922">
    <property type="entry name" value="DUF5672"/>
    <property type="match status" value="1"/>
</dbReference>
<dbReference type="eggNOG" id="ENOG502Z956">
    <property type="taxonomic scope" value="Bacteria"/>
</dbReference>
<dbReference type="AlphaFoldDB" id="A0A1I6X4F1"/>
<dbReference type="EMBL" id="FPAW01000001">
    <property type="protein sequence ID" value="SFT33225.1"/>
    <property type="molecule type" value="Genomic_DNA"/>
</dbReference>
<evidence type="ECO:0000313" key="3">
    <source>
        <dbReference type="Proteomes" id="UP000182466"/>
    </source>
</evidence>
<evidence type="ECO:0000313" key="2">
    <source>
        <dbReference type="EMBL" id="SFT33225.1"/>
    </source>
</evidence>
<sequence length="288" mass="32110">MSKRPCRIVIPVYRRFSEAEIAVMRHNLALLKRYPAVLVGGHGQRALLSGVREMLCGEGSSEMSIETFEDCYFASIPGYNHLLTSRAFFERFSDSSYILICQHDALILDSNLEPWLDGRYAFVGAPMLEGFHEPKHPLKFLGTLNGGLSLRNVRAALDALDGIVIVRGARWVRAAEKAGLIGGFNFLSSLFGFRRLLVQRGGLNEDMFWTGQVARLVPEFRLPAPRTALRFAFETCPSEMLDLSEGRLPLGCHAFARYEPDFWRLHAPSSLVPALDAQARQAAPEPSA</sequence>
<dbReference type="RefSeq" id="WP_027263003.1">
    <property type="nucleotide sequence ID" value="NZ_FPAW01000001.1"/>
</dbReference>